<dbReference type="InterPro" id="IPR011463">
    <property type="entry name" value="DUF1569"/>
</dbReference>
<accession>A0A840EA68</accession>
<dbReference type="SUPFAM" id="SSF109854">
    <property type="entry name" value="DinB/YfiT-like putative metalloenzymes"/>
    <property type="match status" value="1"/>
</dbReference>
<reference evidence="1 2" key="1">
    <citation type="submission" date="2020-08" db="EMBL/GenBank/DDBJ databases">
        <title>Genomic Encyclopedia of Type Strains, Phase IV (KMG-IV): sequencing the most valuable type-strain genomes for metagenomic binning, comparative biology and taxonomic classification.</title>
        <authorList>
            <person name="Goeker M."/>
        </authorList>
    </citation>
    <scope>NUCLEOTIDE SEQUENCE [LARGE SCALE GENOMIC DNA]</scope>
    <source>
        <strain evidence="1 2">DSM 105137</strain>
    </source>
</reference>
<dbReference type="Gene3D" id="1.20.120.450">
    <property type="entry name" value="dinb family like domain"/>
    <property type="match status" value="1"/>
</dbReference>
<evidence type="ECO:0000313" key="2">
    <source>
        <dbReference type="Proteomes" id="UP000576209"/>
    </source>
</evidence>
<dbReference type="Pfam" id="PF07606">
    <property type="entry name" value="DUF1569"/>
    <property type="match status" value="1"/>
</dbReference>
<dbReference type="InterPro" id="IPR034660">
    <property type="entry name" value="DinB/YfiT-like"/>
</dbReference>
<dbReference type="AlphaFoldDB" id="A0A840EA68"/>
<comment type="caution">
    <text evidence="1">The sequence shown here is derived from an EMBL/GenBank/DDBJ whole genome shotgun (WGS) entry which is preliminary data.</text>
</comment>
<organism evidence="1 2">
    <name type="scientific">Neolewinella aquimaris</name>
    <dbReference type="NCBI Taxonomy" id="1835722"/>
    <lineage>
        <taxon>Bacteria</taxon>
        <taxon>Pseudomonadati</taxon>
        <taxon>Bacteroidota</taxon>
        <taxon>Saprospiria</taxon>
        <taxon>Saprospirales</taxon>
        <taxon>Lewinellaceae</taxon>
        <taxon>Neolewinella</taxon>
    </lineage>
</organism>
<sequence length="152" mass="17364">MKYPSTFAPETLSNNIDRVNRLTPDTKPLWGKMNAAQMLAHLNVAYDMETGDQPVNNNFLMRFFLKTFVKHGVVGPDPYPRNTRTAPQFVISDERDFERERAKLIAHLERVAGMGEAAYEGKENVSFGAMSAEEWSVMYQKHLEHHMGQFGV</sequence>
<dbReference type="RefSeq" id="WP_183496682.1">
    <property type="nucleotide sequence ID" value="NZ_JACIFF010000008.1"/>
</dbReference>
<evidence type="ECO:0008006" key="3">
    <source>
        <dbReference type="Google" id="ProtNLM"/>
    </source>
</evidence>
<keyword evidence="2" id="KW-1185">Reference proteome</keyword>
<proteinExistence type="predicted"/>
<evidence type="ECO:0000313" key="1">
    <source>
        <dbReference type="EMBL" id="MBB4080445.1"/>
    </source>
</evidence>
<dbReference type="EMBL" id="JACIFF010000008">
    <property type="protein sequence ID" value="MBB4080445.1"/>
    <property type="molecule type" value="Genomic_DNA"/>
</dbReference>
<gene>
    <name evidence="1" type="ORF">GGR28_003079</name>
</gene>
<name>A0A840EA68_9BACT</name>
<protein>
    <recommendedName>
        <fullName evidence="3">DUF1569 domain-containing protein</fullName>
    </recommendedName>
</protein>
<dbReference type="Proteomes" id="UP000576209">
    <property type="component" value="Unassembled WGS sequence"/>
</dbReference>